<proteinExistence type="predicted"/>
<keyword evidence="2" id="KW-1185">Reference proteome</keyword>
<evidence type="ECO:0000313" key="2">
    <source>
        <dbReference type="Proteomes" id="UP001150924"/>
    </source>
</evidence>
<protein>
    <recommendedName>
        <fullName evidence="3">Dickkopf N-terminal cysteine-rich domain-containing protein</fullName>
    </recommendedName>
</protein>
<sequence length="437" mass="45938">MRHGLLALLATFACTPDTTGPVSAAAPAGALAAARVVPPVTTHPRPRDAAESAAWEAPLRCDRAIRCGEIGASERERCLRVTRRKSVLHGTERALKAGRYRFDPALAADCLKFLAEAPCHVAYEVIPDGCLSDAGLYPAVPPGGACEHKDECIEGTCTGTIGCPGVCRAHTSEVGGRCDRDTPCSEHLFCGGETCRPRGDLGAACSGIGGTGEGCRPGLLCQYPPDGGPHEPRLARPGTCQPPRGLGQSCRRTVLDHDDCAVEYFCDFGLAVPVCRVRLPAGAACPSVDACADGLRCDGLWLADRSTVSDIGHMVRRDEVRAVVRPGVCRPVADQGSACEFTADGTRCPADMLCSEDGVCVARRDTGSACESDDDCGDTLFCDPTSGTCRPELDLGEPCSPVATDDDACMFQTCDPCLFGTCDPSTRRCVPDCRPDD</sequence>
<dbReference type="PANTHER" id="PTHR33459:SF7">
    <property type="entry name" value="DD-GDCA PROTEIN"/>
    <property type="match status" value="1"/>
</dbReference>
<comment type="caution">
    <text evidence="1">The sequence shown here is derived from an EMBL/GenBank/DDBJ whole genome shotgun (WGS) entry which is preliminary data.</text>
</comment>
<gene>
    <name evidence="1" type="ORF">OV079_30255</name>
</gene>
<organism evidence="1 2">
    <name type="scientific">Nannocystis pusilla</name>
    <dbReference type="NCBI Taxonomy" id="889268"/>
    <lineage>
        <taxon>Bacteria</taxon>
        <taxon>Pseudomonadati</taxon>
        <taxon>Myxococcota</taxon>
        <taxon>Polyangia</taxon>
        <taxon>Nannocystales</taxon>
        <taxon>Nannocystaceae</taxon>
        <taxon>Nannocystis</taxon>
    </lineage>
</organism>
<dbReference type="AlphaFoldDB" id="A0A9X3F1Q0"/>
<dbReference type="Proteomes" id="UP001150924">
    <property type="component" value="Unassembled WGS sequence"/>
</dbReference>
<dbReference type="RefSeq" id="WP_267772461.1">
    <property type="nucleotide sequence ID" value="NZ_JAPNKE010000002.1"/>
</dbReference>
<dbReference type="InterPro" id="IPR052326">
    <property type="entry name" value="Diff-Dev_Assoc_Protein"/>
</dbReference>
<dbReference type="EMBL" id="JAPNKE010000002">
    <property type="protein sequence ID" value="MCY1009771.1"/>
    <property type="molecule type" value="Genomic_DNA"/>
</dbReference>
<accession>A0A9X3F1Q0</accession>
<evidence type="ECO:0000313" key="1">
    <source>
        <dbReference type="EMBL" id="MCY1009771.1"/>
    </source>
</evidence>
<dbReference type="PANTHER" id="PTHR33459">
    <property type="entry name" value="DD-GDCA PROTEIN"/>
    <property type="match status" value="1"/>
</dbReference>
<evidence type="ECO:0008006" key="3">
    <source>
        <dbReference type="Google" id="ProtNLM"/>
    </source>
</evidence>
<name>A0A9X3F1Q0_9BACT</name>
<reference evidence="1" key="1">
    <citation type="submission" date="2022-11" db="EMBL/GenBank/DDBJ databases">
        <title>Minimal conservation of predation-associated metabolite biosynthetic gene clusters underscores biosynthetic potential of Myxococcota including descriptions for ten novel species: Archangium lansinium sp. nov., Myxococcus landrumus sp. nov., Nannocystis bai.</title>
        <authorList>
            <person name="Ahearne A."/>
            <person name="Stevens C."/>
            <person name="Phillips K."/>
        </authorList>
    </citation>
    <scope>NUCLEOTIDE SEQUENCE</scope>
    <source>
        <strain evidence="1">Na p29</strain>
    </source>
</reference>